<evidence type="ECO:0000313" key="2">
    <source>
        <dbReference type="EMBL" id="GAA1902841.1"/>
    </source>
</evidence>
<protein>
    <submittedName>
        <fullName evidence="2">Uncharacterized protein</fullName>
    </submittedName>
</protein>
<reference evidence="2 3" key="1">
    <citation type="journal article" date="2019" name="Int. J. Syst. Evol. Microbiol.">
        <title>The Global Catalogue of Microorganisms (GCM) 10K type strain sequencing project: providing services to taxonomists for standard genome sequencing and annotation.</title>
        <authorList>
            <consortium name="The Broad Institute Genomics Platform"/>
            <consortium name="The Broad Institute Genome Sequencing Center for Infectious Disease"/>
            <person name="Wu L."/>
            <person name="Ma J."/>
        </authorList>
    </citation>
    <scope>NUCLEOTIDE SEQUENCE [LARGE SCALE GENOMIC DNA]</scope>
    <source>
        <strain evidence="2 3">JCM 13581</strain>
    </source>
</reference>
<evidence type="ECO:0000256" key="1">
    <source>
        <dbReference type="SAM" id="MobiDB-lite"/>
    </source>
</evidence>
<evidence type="ECO:0000313" key="3">
    <source>
        <dbReference type="Proteomes" id="UP001501303"/>
    </source>
</evidence>
<gene>
    <name evidence="2" type="ORF">GCM10009716_10890</name>
</gene>
<name>A0ABN2NVZ5_9ACTN</name>
<comment type="caution">
    <text evidence="2">The sequence shown here is derived from an EMBL/GenBank/DDBJ whole genome shotgun (WGS) entry which is preliminary data.</text>
</comment>
<organism evidence="2 3">
    <name type="scientific">Streptomyces sodiiphilus</name>
    <dbReference type="NCBI Taxonomy" id="226217"/>
    <lineage>
        <taxon>Bacteria</taxon>
        <taxon>Bacillati</taxon>
        <taxon>Actinomycetota</taxon>
        <taxon>Actinomycetes</taxon>
        <taxon>Kitasatosporales</taxon>
        <taxon>Streptomycetaceae</taxon>
        <taxon>Streptomyces</taxon>
    </lineage>
</organism>
<accession>A0ABN2NVZ5</accession>
<keyword evidence="3" id="KW-1185">Reference proteome</keyword>
<proteinExistence type="predicted"/>
<dbReference type="EMBL" id="BAAAMJ010000010">
    <property type="protein sequence ID" value="GAA1902841.1"/>
    <property type="molecule type" value="Genomic_DNA"/>
</dbReference>
<sequence>MRKARPLQELLNQPRLADPSTPPEEHGATASSAAATRGHRRQQIPEGSELGSPSHKSVHDRTTFWKDAIMQVSLRQVSWVQVSHVYWGVRLRRRAALALGQTLASVLRPASPEARWSSGAVLDLNGAFCPRN</sequence>
<feature type="region of interest" description="Disordered" evidence="1">
    <location>
        <begin position="1"/>
        <end position="58"/>
    </location>
</feature>
<dbReference type="Proteomes" id="UP001501303">
    <property type="component" value="Unassembled WGS sequence"/>
</dbReference>